<dbReference type="SUPFAM" id="SSF100895">
    <property type="entry name" value="Kazal-type serine protease inhibitors"/>
    <property type="match status" value="3"/>
</dbReference>
<dbReference type="InterPro" id="IPR036058">
    <property type="entry name" value="Kazal_dom_sf"/>
</dbReference>
<feature type="domain" description="Kazal-like" evidence="3">
    <location>
        <begin position="5"/>
        <end position="56"/>
    </location>
</feature>
<dbReference type="PANTHER" id="PTHR10913:SF71">
    <property type="entry name" value="SERINE PROTEASE INHIBITOR KAZAL-TYPE 5"/>
    <property type="match status" value="1"/>
</dbReference>
<evidence type="ECO:0000256" key="1">
    <source>
        <dbReference type="ARBA" id="ARBA00023157"/>
    </source>
</evidence>
<dbReference type="Gene3D" id="3.30.60.30">
    <property type="match status" value="3"/>
</dbReference>
<evidence type="ECO:0000259" key="3">
    <source>
        <dbReference type="PROSITE" id="PS51465"/>
    </source>
</evidence>
<organism evidence="4 5">
    <name type="scientific">Scylla paramamosain</name>
    <name type="common">Mud crab</name>
    <dbReference type="NCBI Taxonomy" id="85552"/>
    <lineage>
        <taxon>Eukaryota</taxon>
        <taxon>Metazoa</taxon>
        <taxon>Ecdysozoa</taxon>
        <taxon>Arthropoda</taxon>
        <taxon>Crustacea</taxon>
        <taxon>Multicrustacea</taxon>
        <taxon>Malacostraca</taxon>
        <taxon>Eumalacostraca</taxon>
        <taxon>Eucarida</taxon>
        <taxon>Decapoda</taxon>
        <taxon>Pleocyemata</taxon>
        <taxon>Brachyura</taxon>
        <taxon>Eubrachyura</taxon>
        <taxon>Portunoidea</taxon>
        <taxon>Portunidae</taxon>
        <taxon>Portuninae</taxon>
        <taxon>Scylla</taxon>
    </lineage>
</organism>
<gene>
    <name evidence="4" type="ORF">O3P69_005191</name>
</gene>
<dbReference type="Pfam" id="PF07648">
    <property type="entry name" value="Kazal_2"/>
    <property type="match status" value="1"/>
</dbReference>
<proteinExistence type="predicted"/>
<dbReference type="GO" id="GO:0005576">
    <property type="term" value="C:extracellular region"/>
    <property type="evidence" value="ECO:0007669"/>
    <property type="project" value="TreeGrafter"/>
</dbReference>
<dbReference type="GO" id="GO:0030154">
    <property type="term" value="P:cell differentiation"/>
    <property type="evidence" value="ECO:0007669"/>
    <property type="project" value="TreeGrafter"/>
</dbReference>
<dbReference type="Proteomes" id="UP001487740">
    <property type="component" value="Unassembled WGS sequence"/>
</dbReference>
<dbReference type="CDD" id="cd00104">
    <property type="entry name" value="KAZAL_FS"/>
    <property type="match status" value="2"/>
</dbReference>
<dbReference type="SMART" id="SM00280">
    <property type="entry name" value="KAZAL"/>
    <property type="match status" value="3"/>
</dbReference>
<feature type="region of interest" description="Disordered" evidence="2">
    <location>
        <begin position="50"/>
        <end position="76"/>
    </location>
</feature>
<sequence>MMVMLAEGVTCSGFCGADFDPVCGSDGVTYKTQCDLDARRCQDTDLLIQREEEEKEDEEEKEEEEGGGGGGGGGRPDVRRRRGIAHFFSPQVTATGYGRPDCPGICTLEYDPVCGTDGNTYVAQEGTRARSIEKYEMLLRGCKWKLPEAFTDVLMTGHGVCDVNCTDHYEPVCGSDGMTHGNECFVEAQTNCFHPSLYESSTEESVTTTMLSTPAARQTHSSRHTPVTRQWFTTAVNYQDNQTLPCAVKY</sequence>
<reference evidence="4 5" key="1">
    <citation type="submission" date="2023-03" db="EMBL/GenBank/DDBJ databases">
        <title>High-quality genome of Scylla paramamosain provides insights in environmental adaptation.</title>
        <authorList>
            <person name="Zhang L."/>
        </authorList>
    </citation>
    <scope>NUCLEOTIDE SEQUENCE [LARGE SCALE GENOMIC DNA]</scope>
    <source>
        <strain evidence="4">LZ_2023a</strain>
        <tissue evidence="4">Muscle</tissue>
    </source>
</reference>
<dbReference type="InterPro" id="IPR050653">
    <property type="entry name" value="Prot_Inhib_GrowthFact_Antg"/>
</dbReference>
<dbReference type="PANTHER" id="PTHR10913">
    <property type="entry name" value="FOLLISTATIN-RELATED"/>
    <property type="match status" value="1"/>
</dbReference>
<dbReference type="InterPro" id="IPR002350">
    <property type="entry name" value="Kazal_dom"/>
</dbReference>
<keyword evidence="5" id="KW-1185">Reference proteome</keyword>
<name>A0AAW0UEB1_SCYPA</name>
<feature type="compositionally biased region" description="Acidic residues" evidence="2">
    <location>
        <begin position="53"/>
        <end position="66"/>
    </location>
</feature>
<protein>
    <recommendedName>
        <fullName evidence="3">Kazal-like domain-containing protein</fullName>
    </recommendedName>
</protein>
<feature type="domain" description="Kazal-like" evidence="3">
    <location>
        <begin position="155"/>
        <end position="195"/>
    </location>
</feature>
<dbReference type="EMBL" id="JARAKH010000015">
    <property type="protein sequence ID" value="KAK8397027.1"/>
    <property type="molecule type" value="Genomic_DNA"/>
</dbReference>
<dbReference type="AlphaFoldDB" id="A0AAW0UEB1"/>
<comment type="caution">
    <text evidence="4">The sequence shown here is derived from an EMBL/GenBank/DDBJ whole genome shotgun (WGS) entry which is preliminary data.</text>
</comment>
<evidence type="ECO:0000313" key="4">
    <source>
        <dbReference type="EMBL" id="KAK8397027.1"/>
    </source>
</evidence>
<feature type="domain" description="Kazal-like" evidence="3">
    <location>
        <begin position="96"/>
        <end position="121"/>
    </location>
</feature>
<accession>A0AAW0UEB1</accession>
<evidence type="ECO:0000256" key="2">
    <source>
        <dbReference type="SAM" id="MobiDB-lite"/>
    </source>
</evidence>
<evidence type="ECO:0000313" key="5">
    <source>
        <dbReference type="Proteomes" id="UP001487740"/>
    </source>
</evidence>
<dbReference type="Pfam" id="PF00050">
    <property type="entry name" value="Kazal_1"/>
    <property type="match status" value="2"/>
</dbReference>
<dbReference type="PROSITE" id="PS51465">
    <property type="entry name" value="KAZAL_2"/>
    <property type="match status" value="3"/>
</dbReference>
<keyword evidence="1" id="KW-1015">Disulfide bond</keyword>